<feature type="chain" id="PRO_5014251896" evidence="1">
    <location>
        <begin position="21"/>
        <end position="411"/>
    </location>
</feature>
<evidence type="ECO:0000313" key="5">
    <source>
        <dbReference type="EMBL" id="MCA4521913.1"/>
    </source>
</evidence>
<dbReference type="Proteomes" id="UP000471447">
    <property type="component" value="Unassembled WGS sequence"/>
</dbReference>
<reference evidence="2" key="6">
    <citation type="journal article" date="2019" name="bioRxiv">
        <title>Acquired interbacterial defense systems protect against interspecies antagonism in the human gut microbiome.</title>
        <authorList>
            <person name="Ross B.D."/>
            <person name="Verster A.J."/>
            <person name="Radey M.C."/>
            <person name="Schmidtke D.T."/>
            <person name="Pope C.E."/>
            <person name="Hoffman L.R."/>
            <person name="Hajjar A.M."/>
            <person name="Peterson S.B."/>
            <person name="Borenstein E."/>
            <person name="Mougous J.D."/>
        </authorList>
    </citation>
    <scope>NUCLEOTIDE SEQUENCE</scope>
    <source>
        <strain evidence="2">H204</strain>
    </source>
</reference>
<dbReference type="Proteomes" id="UP000196036">
    <property type="component" value="Unassembled WGS sequence"/>
</dbReference>
<dbReference type="EMBL" id="QRYV01000071">
    <property type="protein sequence ID" value="RGV06013.1"/>
    <property type="molecule type" value="Genomic_DNA"/>
</dbReference>
<evidence type="ECO:0000313" key="8">
    <source>
        <dbReference type="EMBL" id="RGV06013.1"/>
    </source>
</evidence>
<evidence type="ECO:0000313" key="16">
    <source>
        <dbReference type="Proteomes" id="UP000284495"/>
    </source>
</evidence>
<evidence type="ECO:0000313" key="11">
    <source>
        <dbReference type="EMBL" id="SFO19474.1"/>
    </source>
</evidence>
<evidence type="ECO:0000313" key="9">
    <source>
        <dbReference type="EMBL" id="RHL40543.1"/>
    </source>
</evidence>
<dbReference type="EMBL" id="FNRP01000050">
    <property type="protein sequence ID" value="SEB18358.1"/>
    <property type="molecule type" value="Genomic_DNA"/>
</dbReference>
<dbReference type="Proteomes" id="UP000183766">
    <property type="component" value="Unassembled WGS sequence"/>
</dbReference>
<dbReference type="Proteomes" id="UP000283369">
    <property type="component" value="Unassembled WGS sequence"/>
</dbReference>
<accession>A0A174LAP7</accession>
<evidence type="ECO:0000313" key="19">
    <source>
        <dbReference type="Proteomes" id="UP000474077"/>
    </source>
</evidence>
<reference evidence="12 13" key="1">
    <citation type="submission" date="2016-10" db="EMBL/GenBank/DDBJ databases">
        <authorList>
            <person name="de Groot N.N."/>
        </authorList>
    </citation>
    <scope>NUCLEOTIDE SEQUENCE [LARGE SCALE GENOMIC DNA]</scope>
    <source>
        <strain evidence="11 13">NLAE-zl-C202</strain>
        <strain evidence="10 12">NLAE-zl-G339</strain>
    </source>
</reference>
<evidence type="ECO:0000313" key="13">
    <source>
        <dbReference type="Proteomes" id="UP000183766"/>
    </source>
</evidence>
<reference evidence="2" key="8">
    <citation type="submission" date="2019-09" db="EMBL/GenBank/DDBJ databases">
        <authorList>
            <person name="Ross B.D."/>
            <person name="Verster A.J."/>
            <person name="Radey M.C."/>
            <person name="Schmidtke D.T."/>
            <person name="Pope C.E."/>
            <person name="Hoffman L.R."/>
            <person name="Hajjar A.M."/>
            <person name="Peterson S.B."/>
            <person name="Borenstein E."/>
            <person name="Mougous J.D."/>
        </authorList>
    </citation>
    <scope>NUCLEOTIDE SEQUENCE</scope>
    <source>
        <strain evidence="2">H204</strain>
    </source>
</reference>
<evidence type="ECO:0000256" key="1">
    <source>
        <dbReference type="SAM" id="SignalP"/>
    </source>
</evidence>
<evidence type="ECO:0000313" key="7">
    <source>
        <dbReference type="EMBL" id="OUQ63837.1"/>
    </source>
</evidence>
<dbReference type="Gene3D" id="2.40.160.10">
    <property type="entry name" value="Porin"/>
    <property type="match status" value="1"/>
</dbReference>
<dbReference type="InterPro" id="IPR010870">
    <property type="entry name" value="Porin_O/P"/>
</dbReference>
<dbReference type="EMBL" id="VYQC01000011">
    <property type="protein sequence ID" value="KAA9043699.1"/>
    <property type="molecule type" value="Genomic_DNA"/>
</dbReference>
<dbReference type="EMBL" id="JAIWWW010000003">
    <property type="protein sequence ID" value="MCA4521913.1"/>
    <property type="molecule type" value="Genomic_DNA"/>
</dbReference>
<dbReference type="Proteomes" id="UP000474077">
    <property type="component" value="Unassembled WGS sequence"/>
</dbReference>
<organism evidence="9 16">
    <name type="scientific">Bacteroides xylanisolvens</name>
    <dbReference type="NCBI Taxonomy" id="371601"/>
    <lineage>
        <taxon>Bacteria</taxon>
        <taxon>Pseudomonadati</taxon>
        <taxon>Bacteroidota</taxon>
        <taxon>Bacteroidia</taxon>
        <taxon>Bacteroidales</taxon>
        <taxon>Bacteroidaceae</taxon>
        <taxon>Bacteroides</taxon>
    </lineage>
</organism>
<name>A0A174LAP7_9BACE</name>
<evidence type="ECO:0000313" key="14">
    <source>
        <dbReference type="Proteomes" id="UP000196036"/>
    </source>
</evidence>
<dbReference type="InterPro" id="IPR023614">
    <property type="entry name" value="Porin_dom_sf"/>
</dbReference>
<evidence type="ECO:0000313" key="2">
    <source>
        <dbReference type="EMBL" id="KAA9043699.1"/>
    </source>
</evidence>
<dbReference type="EMBL" id="WDER01000019">
    <property type="protein sequence ID" value="KAB6083734.1"/>
    <property type="molecule type" value="Genomic_DNA"/>
</dbReference>
<protein>
    <submittedName>
        <fullName evidence="5 9">Porin</fullName>
    </submittedName>
    <submittedName>
        <fullName evidence="10">Phosphate-selective porin O and P</fullName>
    </submittedName>
</protein>
<dbReference type="Proteomes" id="UP001197958">
    <property type="component" value="Unassembled WGS sequence"/>
</dbReference>
<evidence type="ECO:0000313" key="6">
    <source>
        <dbReference type="EMBL" id="MCA4702061.1"/>
    </source>
</evidence>
<dbReference type="EMBL" id="NFLW01000042">
    <property type="protein sequence ID" value="OUQ63837.1"/>
    <property type="molecule type" value="Genomic_DNA"/>
</dbReference>
<dbReference type="Proteomes" id="UP001198461">
    <property type="component" value="Unassembled WGS sequence"/>
</dbReference>
<evidence type="ECO:0000313" key="3">
    <source>
        <dbReference type="EMBL" id="KAB6083734.1"/>
    </source>
</evidence>
<feature type="signal peptide" evidence="1">
    <location>
        <begin position="1"/>
        <end position="20"/>
    </location>
</feature>
<dbReference type="Proteomes" id="UP000183040">
    <property type="component" value="Unassembled WGS sequence"/>
</dbReference>
<dbReference type="Proteomes" id="UP000327007">
    <property type="component" value="Unassembled WGS sequence"/>
</dbReference>
<reference evidence="18 19" key="7">
    <citation type="journal article" date="2019" name="Nat. Med.">
        <title>A library of human gut bacterial isolates paired with longitudinal multiomics data enables mechanistic microbiome research.</title>
        <authorList>
            <person name="Poyet M."/>
            <person name="Groussin M."/>
            <person name="Gibbons S.M."/>
            <person name="Avila-Pacheco J."/>
            <person name="Jiang X."/>
            <person name="Kearney S.M."/>
            <person name="Perrotta A.R."/>
            <person name="Berdy B."/>
            <person name="Zhao S."/>
            <person name="Lieberman T.D."/>
            <person name="Swanson P.K."/>
            <person name="Smith M."/>
            <person name="Roesemann S."/>
            <person name="Alexander J.E."/>
            <person name="Rich S.A."/>
            <person name="Livny J."/>
            <person name="Vlamakis H."/>
            <person name="Clish C."/>
            <person name="Bullock K."/>
            <person name="Deik A."/>
            <person name="Scott J."/>
            <person name="Pierce K.A."/>
            <person name="Xavier R.J."/>
            <person name="Alm E.J."/>
        </authorList>
    </citation>
    <scope>NUCLEOTIDE SEQUENCE [LARGE SCALE GENOMIC DNA]</scope>
    <source>
        <strain evidence="4 18">BIOML-A7</strain>
        <strain evidence="3 19">BIOML-A73</strain>
    </source>
</reference>
<dbReference type="AlphaFoldDB" id="A0A174LAP7"/>
<evidence type="ECO:0000313" key="18">
    <source>
        <dbReference type="Proteomes" id="UP000471447"/>
    </source>
</evidence>
<gene>
    <name evidence="7" type="ORF">B5E52_18320</name>
    <name evidence="9" type="ORF">DW027_03915</name>
    <name evidence="8" type="ORF">DWW25_21835</name>
    <name evidence="2" type="ORF">F6S82_17665</name>
    <name evidence="3" type="ORF">GA560_09120</name>
    <name evidence="4" type="ORF">GAZ26_26810</name>
    <name evidence="6" type="ORF">LD004_00295</name>
    <name evidence="5" type="ORF">LDZ35_01615</name>
    <name evidence="10" type="ORF">SAMN04487924_15011</name>
    <name evidence="11" type="ORF">SAMN05216250_17510</name>
</gene>
<reference evidence="14" key="2">
    <citation type="submission" date="2017-04" db="EMBL/GenBank/DDBJ databases">
        <title>Function of individual gut microbiota members based on whole genome sequencing of pure cultures obtained from chicken caecum.</title>
        <authorList>
            <person name="Medvecky M."/>
            <person name="Cejkova D."/>
            <person name="Polansky O."/>
            <person name="Karasova D."/>
            <person name="Kubasova T."/>
            <person name="Cizek A."/>
            <person name="Rychlik I."/>
        </authorList>
    </citation>
    <scope>NUCLEOTIDE SEQUENCE [LARGE SCALE GENOMIC DNA]</scope>
    <source>
        <strain evidence="14">An109</strain>
    </source>
</reference>
<evidence type="ECO:0000313" key="15">
    <source>
        <dbReference type="Proteomes" id="UP000283369"/>
    </source>
</evidence>
<reference evidence="5" key="9">
    <citation type="submission" date="2023-08" db="EMBL/GenBank/DDBJ databases">
        <title>Mucin Metabolism Genes Underlie the Key Renovations of Bacteroides xylanisolvens Genomes in Captive Great Apes.</title>
        <authorList>
            <person name="Nishida A.H."/>
        </authorList>
    </citation>
    <scope>NUCLEOTIDE SEQUENCE</scope>
    <source>
        <strain evidence="6">P13.H9</strain>
        <strain evidence="5">P19.10B</strain>
    </source>
</reference>
<dbReference type="SUPFAM" id="SSF56935">
    <property type="entry name" value="Porins"/>
    <property type="match status" value="1"/>
</dbReference>
<dbReference type="Proteomes" id="UP000284495">
    <property type="component" value="Unassembled WGS sequence"/>
</dbReference>
<dbReference type="EMBL" id="JAIWYE010000001">
    <property type="protein sequence ID" value="MCA4702061.1"/>
    <property type="molecule type" value="Genomic_DNA"/>
</dbReference>
<sequence length="411" mass="45765">MKKKYLALALTAFLCSHSYAQDSNAKEIDDKYVENDVVSLAGKKGFSFSTKAGDFLFKPYALVQTSLSFNRYDDQGLESLYARNWANSGFAIPNAILGFTGKAFGKVTFNLSLNAAKSGAALLQQAWFDVALKESFRIRVGKFKTPFMHAYLTTLGETLFPVLPSSVAGGVLMPYDINAVKPSIATGFDLGVQIHGLINGKWNYQLGIFNGTGIDVNSATKGMCDDHKWLPQLLYSGRLVYMPKGEMPATQGNPNNLKEDKMQFGVSTSYNAEAEDHSSSDWRIGAEFAMVKNRFYFAAEGYYMNMHFTEIMHKDKDLNYWGAYTQAGYFVTPKLQAALRYDIFDRNGTDEGGLLNMPAIGANYYFVGSNLKLQMMYQYLGRTGHDTQTDRDNDGVGLSRHSVTAMLQFTF</sequence>
<dbReference type="RefSeq" id="WP_004312530.1">
    <property type="nucleotide sequence ID" value="NZ_CAKOCS010000062.1"/>
</dbReference>
<proteinExistence type="predicted"/>
<evidence type="ECO:0000313" key="12">
    <source>
        <dbReference type="Proteomes" id="UP000183040"/>
    </source>
</evidence>
<dbReference type="EMBL" id="FOUM01000075">
    <property type="protein sequence ID" value="SFO19474.1"/>
    <property type="molecule type" value="Genomic_DNA"/>
</dbReference>
<evidence type="ECO:0000313" key="4">
    <source>
        <dbReference type="EMBL" id="KAB6416058.1"/>
    </source>
</evidence>
<dbReference type="EMBL" id="WDCG01000064">
    <property type="protein sequence ID" value="KAB6416058.1"/>
    <property type="molecule type" value="Genomic_DNA"/>
</dbReference>
<keyword evidence="1" id="KW-0732">Signal</keyword>
<evidence type="ECO:0000313" key="17">
    <source>
        <dbReference type="Proteomes" id="UP000327007"/>
    </source>
</evidence>
<reference evidence="15 16" key="5">
    <citation type="submission" date="2018-08" db="EMBL/GenBank/DDBJ databases">
        <title>A genome reference for cultivated species of the human gut microbiota.</title>
        <authorList>
            <person name="Zou Y."/>
            <person name="Xue W."/>
            <person name="Luo G."/>
        </authorList>
    </citation>
    <scope>NUCLEOTIDE SEQUENCE [LARGE SCALE GENOMIC DNA]</scope>
    <source>
        <strain evidence="8 15">AF14-7</strain>
        <strain evidence="9 16">AF38-2</strain>
    </source>
</reference>
<reference evidence="7" key="3">
    <citation type="journal article" date="2018" name="BMC Genomics">
        <title>Whole genome sequencing and function prediction of 133 gut anaerobes isolated from chicken caecum in pure cultures.</title>
        <authorList>
            <person name="Medvecky M."/>
            <person name="Cejkova D."/>
            <person name="Polansky O."/>
            <person name="Karasova D."/>
            <person name="Kubasova T."/>
            <person name="Cizek A."/>
            <person name="Rychlik I."/>
        </authorList>
    </citation>
    <scope>NUCLEOTIDE SEQUENCE</scope>
    <source>
        <strain evidence="7">An109</strain>
    </source>
</reference>
<dbReference type="EMBL" id="QROO01000004">
    <property type="protein sequence ID" value="RHL40543.1"/>
    <property type="molecule type" value="Genomic_DNA"/>
</dbReference>
<reference evidence="17" key="4">
    <citation type="journal article" date="2018" name="J. Anim. Genet.">
        <title>Acquired interbacterial defense systems protect against interspecies antagonism in the human gut microbiome.</title>
        <authorList>
            <person name="Ross B.D."/>
            <person name="Verster A.J."/>
            <person name="Radey M.C."/>
            <person name="Schmidtke D.T."/>
            <person name="Pope C.E."/>
            <person name="Hoffman L.R."/>
            <person name="Hajjar A."/>
            <person name="Peterson S.B."/>
            <person name="Borenstein E."/>
            <person name="Mougous J."/>
        </authorList>
    </citation>
    <scope>NUCLEOTIDE SEQUENCE [LARGE SCALE GENOMIC DNA]</scope>
    <source>
        <strain evidence="17">H204</strain>
    </source>
</reference>
<dbReference type="Pfam" id="PF07396">
    <property type="entry name" value="Porin_O_P"/>
    <property type="match status" value="1"/>
</dbReference>
<evidence type="ECO:0000313" key="10">
    <source>
        <dbReference type="EMBL" id="SEB18358.1"/>
    </source>
</evidence>